<proteinExistence type="predicted"/>
<evidence type="ECO:0000313" key="1">
    <source>
        <dbReference type="EMBL" id="KAH7652093.1"/>
    </source>
</evidence>
<sequence>MDEENRSQSINERSRSSQAPHFKSGKRLQTVSACPSNKKKPSLGVGTPKPKPSSLPAMGDDECSADDYSELKDLRLVLDQETINLENGFALCFWIYFSGSTRPSSLILRQVMCFGREGEAPFLALSEENKLMGFPLMVLHKEGPPTENSFPWTDLVQISSETECPLQKWVHIGCKITADYMHLYIDGNIVGEKLLYPLMKDGHDQDDLKKISLSGNDGNDEKLQGYVYNVQVLPVSSSIVDHFMKNPPVKLSIDGMCPHDEVEEARDGVWSIVGGKASCRRNFSLEVVLLDALGRSVHKEMEVVASLVYSDNGELVERSGDGAEAPLLTSSDGTELPSTERPVMLRHGRATFKLKISQLSSKSDNRLFRVCFHTTHIQRYPFLEAFSQPIRCISRNRSKCSSEKFLKKQASAQLDETDSPTFNSFEADENCEVYFQNLDQSESKCIPSSKRIKSGQDNLPNMIGGGGTSEGVKQRNSRIEVQLQNDDGSDVTPSDSESTDTGNSESRWTAHSTNPITDAVIFKYCLEGTEERSILLKEIISSASNQDVANFAEQVCLYTGCSHHRHQIMISKELILQGSETWTLISKKNGCVFWSDAAPEINRKFMSIARSPSRGLSTQDLEVLREITGCGNELSKDDFEKMWCWLYPVAWALSNDQLNGMWKCMSPKWIEGLITREEAEDSLRVPSGLQKTGMFILRFPTSRSWPHPDSGSLVVTYVGADSTIHHRLLSLDHSNREMDSGLLQDLLLQEPELSQLGRVYRGN</sequence>
<reference evidence="2" key="1">
    <citation type="journal article" date="2022" name="Nat. Commun.">
        <title>Chromosome evolution and the genetic basis of agronomically important traits in greater yam.</title>
        <authorList>
            <person name="Bredeson J.V."/>
            <person name="Lyons J.B."/>
            <person name="Oniyinde I.O."/>
            <person name="Okereke N.R."/>
            <person name="Kolade O."/>
            <person name="Nnabue I."/>
            <person name="Nwadili C.O."/>
            <person name="Hribova E."/>
            <person name="Parker M."/>
            <person name="Nwogha J."/>
            <person name="Shu S."/>
            <person name="Carlson J."/>
            <person name="Kariba R."/>
            <person name="Muthemba S."/>
            <person name="Knop K."/>
            <person name="Barton G.J."/>
            <person name="Sherwood A.V."/>
            <person name="Lopez-Montes A."/>
            <person name="Asiedu R."/>
            <person name="Jamnadass R."/>
            <person name="Muchugi A."/>
            <person name="Goodstein D."/>
            <person name="Egesi C.N."/>
            <person name="Featherston J."/>
            <person name="Asfaw A."/>
            <person name="Simpson G.G."/>
            <person name="Dolezel J."/>
            <person name="Hendre P.S."/>
            <person name="Van Deynze A."/>
            <person name="Kumar P.L."/>
            <person name="Obidiegwu J.E."/>
            <person name="Bhattacharjee R."/>
            <person name="Rokhsar D.S."/>
        </authorList>
    </citation>
    <scope>NUCLEOTIDE SEQUENCE [LARGE SCALE GENOMIC DNA]</scope>
    <source>
        <strain evidence="2">cv. TDa95/00328</strain>
    </source>
</reference>
<accession>A0ACB7TUC6</accession>
<comment type="caution">
    <text evidence="1">The sequence shown here is derived from an EMBL/GenBank/DDBJ whole genome shotgun (WGS) entry which is preliminary data.</text>
</comment>
<name>A0ACB7TUC6_DIOAL</name>
<protein>
    <submittedName>
        <fullName evidence="1">Transcription factor STAT protein</fullName>
    </submittedName>
</protein>
<gene>
    <name evidence="1" type="ORF">IHE45_20G099300</name>
</gene>
<dbReference type="EMBL" id="CM037030">
    <property type="protein sequence ID" value="KAH7652093.1"/>
    <property type="molecule type" value="Genomic_DNA"/>
</dbReference>
<keyword evidence="2" id="KW-1185">Reference proteome</keyword>
<dbReference type="Proteomes" id="UP000827976">
    <property type="component" value="Chromosome 20"/>
</dbReference>
<evidence type="ECO:0000313" key="2">
    <source>
        <dbReference type="Proteomes" id="UP000827976"/>
    </source>
</evidence>
<organism evidence="1 2">
    <name type="scientific">Dioscorea alata</name>
    <name type="common">Purple yam</name>
    <dbReference type="NCBI Taxonomy" id="55571"/>
    <lineage>
        <taxon>Eukaryota</taxon>
        <taxon>Viridiplantae</taxon>
        <taxon>Streptophyta</taxon>
        <taxon>Embryophyta</taxon>
        <taxon>Tracheophyta</taxon>
        <taxon>Spermatophyta</taxon>
        <taxon>Magnoliopsida</taxon>
        <taxon>Liliopsida</taxon>
        <taxon>Dioscoreales</taxon>
        <taxon>Dioscoreaceae</taxon>
        <taxon>Dioscorea</taxon>
    </lineage>
</organism>